<accession>A0ABS6EYP8</accession>
<organism evidence="1 2">
    <name type="scientific">Clostridium simiarum</name>
    <dbReference type="NCBI Taxonomy" id="2841506"/>
    <lineage>
        <taxon>Bacteria</taxon>
        <taxon>Bacillati</taxon>
        <taxon>Bacillota</taxon>
        <taxon>Clostridia</taxon>
        <taxon>Eubacteriales</taxon>
        <taxon>Clostridiaceae</taxon>
        <taxon>Clostridium</taxon>
    </lineage>
</organism>
<dbReference type="EMBL" id="JAHLQL010000001">
    <property type="protein sequence ID" value="MBU5591327.1"/>
    <property type="molecule type" value="Genomic_DNA"/>
</dbReference>
<gene>
    <name evidence="1" type="ORF">KQI89_06095</name>
</gene>
<comment type="caution">
    <text evidence="1">The sequence shown here is derived from an EMBL/GenBank/DDBJ whole genome shotgun (WGS) entry which is preliminary data.</text>
</comment>
<protein>
    <submittedName>
        <fullName evidence="1">Transposase</fullName>
    </submittedName>
</protein>
<name>A0ABS6EYP8_9CLOT</name>
<dbReference type="Pfam" id="PF01527">
    <property type="entry name" value="HTH_Tnp_1"/>
    <property type="match status" value="1"/>
</dbReference>
<reference evidence="1 2" key="1">
    <citation type="submission" date="2021-06" db="EMBL/GenBank/DDBJ databases">
        <authorList>
            <person name="Sun Q."/>
            <person name="Li D."/>
        </authorList>
    </citation>
    <scope>NUCLEOTIDE SEQUENCE [LARGE SCALE GENOMIC DNA]</scope>
    <source>
        <strain evidence="1 2">MSJ-4</strain>
    </source>
</reference>
<dbReference type="InterPro" id="IPR002514">
    <property type="entry name" value="Transposase_8"/>
</dbReference>
<keyword evidence="2" id="KW-1185">Reference proteome</keyword>
<dbReference type="Proteomes" id="UP000736583">
    <property type="component" value="Unassembled WGS sequence"/>
</dbReference>
<proteinExistence type="predicted"/>
<sequence>MVQAVKRIEKTGEPVSKVASELGIKATTMQGWVKKYKQSLQAPFPGSGHFNPKETAGTMLLRNPFWGR</sequence>
<evidence type="ECO:0000313" key="1">
    <source>
        <dbReference type="EMBL" id="MBU5591327.1"/>
    </source>
</evidence>
<evidence type="ECO:0000313" key="2">
    <source>
        <dbReference type="Proteomes" id="UP000736583"/>
    </source>
</evidence>
<dbReference type="RefSeq" id="WP_216456677.1">
    <property type="nucleotide sequence ID" value="NZ_JAHLQL010000001.1"/>
</dbReference>